<feature type="domain" description="N-acetyltransferase" evidence="1">
    <location>
        <begin position="32"/>
        <end position="213"/>
    </location>
</feature>
<dbReference type="Gene3D" id="3.40.630.30">
    <property type="match status" value="1"/>
</dbReference>
<dbReference type="CDD" id="cd04301">
    <property type="entry name" value="NAT_SF"/>
    <property type="match status" value="1"/>
</dbReference>
<proteinExistence type="predicted"/>
<sequence length="217" mass="24797">MAIELRPMEVDDCLQWMRIRSIAYQGPTNLIVHHRPVSDETLAKVAEQRKKEFHDPGTYHWKVVDVETGKMMTAARFELHNMQEEKGETENVPVKNNEAPFVPPEVNMPVLMALLGPLRQAQSEIMGDRPYLLLDTLATLPEYHRRGAGAIVVKWGAEKADELGIEFYLTSSMVARPLYEKYGFVLVKDNWFDRGPWGGEGLDWHGCMVRKPNTMST</sequence>
<dbReference type="InterPro" id="IPR052523">
    <property type="entry name" value="Trichothecene_AcTrans"/>
</dbReference>
<dbReference type="OrthoDB" id="410198at2759"/>
<dbReference type="AlphaFoldDB" id="A0A6A6QXS8"/>
<dbReference type="PROSITE" id="PS51186">
    <property type="entry name" value="GNAT"/>
    <property type="match status" value="1"/>
</dbReference>
<protein>
    <recommendedName>
        <fullName evidence="1">N-acetyltransferase domain-containing protein</fullName>
    </recommendedName>
</protein>
<dbReference type="PANTHER" id="PTHR42791:SF14">
    <property type="entry name" value="N-ACETYLTRANSFERASE DOMAIN-CONTAINING PROTEIN"/>
    <property type="match status" value="1"/>
</dbReference>
<dbReference type="GO" id="GO:0016747">
    <property type="term" value="F:acyltransferase activity, transferring groups other than amino-acyl groups"/>
    <property type="evidence" value="ECO:0007669"/>
    <property type="project" value="InterPro"/>
</dbReference>
<evidence type="ECO:0000313" key="3">
    <source>
        <dbReference type="Proteomes" id="UP000799750"/>
    </source>
</evidence>
<dbReference type="InterPro" id="IPR016181">
    <property type="entry name" value="Acyl_CoA_acyltransferase"/>
</dbReference>
<dbReference type="Pfam" id="PF00583">
    <property type="entry name" value="Acetyltransf_1"/>
    <property type="match status" value="1"/>
</dbReference>
<reference evidence="2" key="1">
    <citation type="journal article" date="2020" name="Stud. Mycol.">
        <title>101 Dothideomycetes genomes: a test case for predicting lifestyles and emergence of pathogens.</title>
        <authorList>
            <person name="Haridas S."/>
            <person name="Albert R."/>
            <person name="Binder M."/>
            <person name="Bloem J."/>
            <person name="Labutti K."/>
            <person name="Salamov A."/>
            <person name="Andreopoulos B."/>
            <person name="Baker S."/>
            <person name="Barry K."/>
            <person name="Bills G."/>
            <person name="Bluhm B."/>
            <person name="Cannon C."/>
            <person name="Castanera R."/>
            <person name="Culley D."/>
            <person name="Daum C."/>
            <person name="Ezra D."/>
            <person name="Gonzalez J."/>
            <person name="Henrissat B."/>
            <person name="Kuo A."/>
            <person name="Liang C."/>
            <person name="Lipzen A."/>
            <person name="Lutzoni F."/>
            <person name="Magnuson J."/>
            <person name="Mondo S."/>
            <person name="Nolan M."/>
            <person name="Ohm R."/>
            <person name="Pangilinan J."/>
            <person name="Park H.-J."/>
            <person name="Ramirez L."/>
            <person name="Alfaro M."/>
            <person name="Sun H."/>
            <person name="Tritt A."/>
            <person name="Yoshinaga Y."/>
            <person name="Zwiers L.-H."/>
            <person name="Turgeon B."/>
            <person name="Goodwin S."/>
            <person name="Spatafora J."/>
            <person name="Crous P."/>
            <person name="Grigoriev I."/>
        </authorList>
    </citation>
    <scope>NUCLEOTIDE SEQUENCE</scope>
    <source>
        <strain evidence="2">CBS 269.34</strain>
    </source>
</reference>
<name>A0A6A6QXS8_9PEZI</name>
<keyword evidence="3" id="KW-1185">Reference proteome</keyword>
<dbReference type="PANTHER" id="PTHR42791">
    <property type="entry name" value="GNAT FAMILY ACETYLTRANSFERASE"/>
    <property type="match status" value="1"/>
</dbReference>
<organism evidence="2 3">
    <name type="scientific">Lophium mytilinum</name>
    <dbReference type="NCBI Taxonomy" id="390894"/>
    <lineage>
        <taxon>Eukaryota</taxon>
        <taxon>Fungi</taxon>
        <taxon>Dikarya</taxon>
        <taxon>Ascomycota</taxon>
        <taxon>Pezizomycotina</taxon>
        <taxon>Dothideomycetes</taxon>
        <taxon>Pleosporomycetidae</taxon>
        <taxon>Mytilinidiales</taxon>
        <taxon>Mytilinidiaceae</taxon>
        <taxon>Lophium</taxon>
    </lineage>
</organism>
<dbReference type="Proteomes" id="UP000799750">
    <property type="component" value="Unassembled WGS sequence"/>
</dbReference>
<dbReference type="EMBL" id="MU004188">
    <property type="protein sequence ID" value="KAF2495867.1"/>
    <property type="molecule type" value="Genomic_DNA"/>
</dbReference>
<evidence type="ECO:0000259" key="1">
    <source>
        <dbReference type="PROSITE" id="PS51186"/>
    </source>
</evidence>
<dbReference type="InterPro" id="IPR000182">
    <property type="entry name" value="GNAT_dom"/>
</dbReference>
<evidence type="ECO:0000313" key="2">
    <source>
        <dbReference type="EMBL" id="KAF2495867.1"/>
    </source>
</evidence>
<gene>
    <name evidence="2" type="ORF">BU16DRAFT_526416</name>
</gene>
<accession>A0A6A6QXS8</accession>
<dbReference type="SUPFAM" id="SSF55729">
    <property type="entry name" value="Acyl-CoA N-acyltransferases (Nat)"/>
    <property type="match status" value="1"/>
</dbReference>